<dbReference type="SUPFAM" id="SSF53474">
    <property type="entry name" value="alpha/beta-Hydrolases"/>
    <property type="match status" value="1"/>
</dbReference>
<protein>
    <recommendedName>
        <fullName evidence="3">Esterase</fullName>
    </recommendedName>
</protein>
<organism evidence="1 2">
    <name type="scientific">Pseudobowmanella zhangzhouensis</name>
    <dbReference type="NCBI Taxonomy" id="1537679"/>
    <lineage>
        <taxon>Bacteria</taxon>
        <taxon>Pseudomonadati</taxon>
        <taxon>Pseudomonadota</taxon>
        <taxon>Gammaproteobacteria</taxon>
        <taxon>Alteromonadales</taxon>
        <taxon>Alteromonadaceae</taxon>
    </lineage>
</organism>
<dbReference type="Proteomes" id="UP001596364">
    <property type="component" value="Unassembled WGS sequence"/>
</dbReference>
<dbReference type="InterPro" id="IPR011990">
    <property type="entry name" value="TPR-like_helical_dom_sf"/>
</dbReference>
<name>A0ABW1XS09_9ALTE</name>
<keyword evidence="2" id="KW-1185">Reference proteome</keyword>
<dbReference type="RefSeq" id="WP_131257699.1">
    <property type="nucleotide sequence ID" value="NZ_JBHSUS010000001.1"/>
</dbReference>
<gene>
    <name evidence="1" type="ORF">ACFP85_15430</name>
</gene>
<evidence type="ECO:0000313" key="2">
    <source>
        <dbReference type="Proteomes" id="UP001596364"/>
    </source>
</evidence>
<comment type="caution">
    <text evidence="1">The sequence shown here is derived from an EMBL/GenBank/DDBJ whole genome shotgun (WGS) entry which is preliminary data.</text>
</comment>
<dbReference type="SUPFAM" id="SSF48452">
    <property type="entry name" value="TPR-like"/>
    <property type="match status" value="1"/>
</dbReference>
<evidence type="ECO:0000313" key="1">
    <source>
        <dbReference type="EMBL" id="MFC6441544.1"/>
    </source>
</evidence>
<evidence type="ECO:0008006" key="3">
    <source>
        <dbReference type="Google" id="ProtNLM"/>
    </source>
</evidence>
<dbReference type="EMBL" id="JBHSUS010000001">
    <property type="protein sequence ID" value="MFC6441544.1"/>
    <property type="molecule type" value="Genomic_DNA"/>
</dbReference>
<dbReference type="Gene3D" id="1.25.40.10">
    <property type="entry name" value="Tetratricopeptide repeat domain"/>
    <property type="match status" value="1"/>
</dbReference>
<dbReference type="InterPro" id="IPR029058">
    <property type="entry name" value="AB_hydrolase_fold"/>
</dbReference>
<proteinExistence type="predicted"/>
<reference evidence="2" key="1">
    <citation type="journal article" date="2019" name="Int. J. Syst. Evol. Microbiol.">
        <title>The Global Catalogue of Microorganisms (GCM) 10K type strain sequencing project: providing services to taxonomists for standard genome sequencing and annotation.</title>
        <authorList>
            <consortium name="The Broad Institute Genomics Platform"/>
            <consortium name="The Broad Institute Genome Sequencing Center for Infectious Disease"/>
            <person name="Wu L."/>
            <person name="Ma J."/>
        </authorList>
    </citation>
    <scope>NUCLEOTIDE SEQUENCE [LARGE SCALE GENOMIC DNA]</scope>
    <source>
        <strain evidence="2">CGMCC 1.16031</strain>
    </source>
</reference>
<sequence length="385" mass="43593">MLLIRTIGIALIWVWMTGTLRAETVETITLPHASFEQDLAFSVHLPDGYMDNPDKRYVLYFDFDPKAQRYLGGIHHWLSFNGEWPWLQSIIVTPAPGNMIGTLFDESGNTTPIIDFIGDNLVPELEKRYRLNAFRIFSGFRVNGTLVLSALLHRPEIFDAYIAVNPEVKDNLAGVSQHVKTHLPKLDGNPRFLYLSTGENIKVDHQFAELRQLISDVEQYAPSSLTLHGQTFSDTNAMALPLLSVIRAIELMFDDIHSGLSPTSDISQQGVSAIKAHYQFISEKKYGFPVSPQDSIIALANYELKNNPQKGLAILKQNTRDYPQDAYAHHALAQAYMQLGQYQDAVNAQTTAAQLAETMLTWHSKRMKRFLAEYQQKLVENNIER</sequence>
<accession>A0ABW1XS09</accession>
<dbReference type="Gene3D" id="3.40.50.1820">
    <property type="entry name" value="alpha/beta hydrolase"/>
    <property type="match status" value="1"/>
</dbReference>